<dbReference type="AlphaFoldDB" id="A0A166FZC0"/>
<dbReference type="PANTHER" id="PTHR13479:SF40">
    <property type="entry name" value="SMALL RIBOSOMAL SUBUNIT PROTEIN BS18M"/>
    <property type="match status" value="1"/>
</dbReference>
<dbReference type="PANTHER" id="PTHR13479">
    <property type="entry name" value="30S RIBOSOMAL PROTEIN S18"/>
    <property type="match status" value="1"/>
</dbReference>
<dbReference type="Gene3D" id="4.10.640.10">
    <property type="entry name" value="Ribosomal protein S18"/>
    <property type="match status" value="1"/>
</dbReference>
<gene>
    <name evidence="5" type="ORF">FIBSPDRAFT_747386</name>
</gene>
<proteinExistence type="inferred from homology"/>
<dbReference type="GO" id="GO:0005763">
    <property type="term" value="C:mitochondrial small ribosomal subunit"/>
    <property type="evidence" value="ECO:0007669"/>
    <property type="project" value="TreeGrafter"/>
</dbReference>
<keyword evidence="6" id="KW-1185">Reference proteome</keyword>
<evidence type="ECO:0000256" key="2">
    <source>
        <dbReference type="ARBA" id="ARBA00022980"/>
    </source>
</evidence>
<dbReference type="GO" id="GO:0032543">
    <property type="term" value="P:mitochondrial translation"/>
    <property type="evidence" value="ECO:0007669"/>
    <property type="project" value="TreeGrafter"/>
</dbReference>
<evidence type="ECO:0000313" key="5">
    <source>
        <dbReference type="EMBL" id="KZP17320.1"/>
    </source>
</evidence>
<evidence type="ECO:0000313" key="6">
    <source>
        <dbReference type="Proteomes" id="UP000076532"/>
    </source>
</evidence>
<evidence type="ECO:0000256" key="3">
    <source>
        <dbReference type="ARBA" id="ARBA00023274"/>
    </source>
</evidence>
<accession>A0A166FZC0</accession>
<dbReference type="SUPFAM" id="SSF46911">
    <property type="entry name" value="Ribosomal protein S18"/>
    <property type="match status" value="1"/>
</dbReference>
<dbReference type="OrthoDB" id="21463at2759"/>
<dbReference type="EMBL" id="KV417584">
    <property type="protein sequence ID" value="KZP17320.1"/>
    <property type="molecule type" value="Genomic_DNA"/>
</dbReference>
<name>A0A166FZC0_9AGAM</name>
<comment type="similarity">
    <text evidence="1">Belongs to the bacterial ribosomal protein bS18 family.</text>
</comment>
<reference evidence="5 6" key="1">
    <citation type="journal article" date="2016" name="Mol. Biol. Evol.">
        <title>Comparative Genomics of Early-Diverging Mushroom-Forming Fungi Provides Insights into the Origins of Lignocellulose Decay Capabilities.</title>
        <authorList>
            <person name="Nagy L.G."/>
            <person name="Riley R."/>
            <person name="Tritt A."/>
            <person name="Adam C."/>
            <person name="Daum C."/>
            <person name="Floudas D."/>
            <person name="Sun H."/>
            <person name="Yadav J.S."/>
            <person name="Pangilinan J."/>
            <person name="Larsson K.H."/>
            <person name="Matsuura K."/>
            <person name="Barry K."/>
            <person name="Labutti K."/>
            <person name="Kuo R."/>
            <person name="Ohm R.A."/>
            <person name="Bhattacharya S.S."/>
            <person name="Shirouzu T."/>
            <person name="Yoshinaga Y."/>
            <person name="Martin F.M."/>
            <person name="Grigoriev I.V."/>
            <person name="Hibbett D.S."/>
        </authorList>
    </citation>
    <scope>NUCLEOTIDE SEQUENCE [LARGE SCALE GENOMIC DNA]</scope>
    <source>
        <strain evidence="5 6">CBS 109695</strain>
    </source>
</reference>
<dbReference type="GO" id="GO:0070181">
    <property type="term" value="F:small ribosomal subunit rRNA binding"/>
    <property type="evidence" value="ECO:0007669"/>
    <property type="project" value="TreeGrafter"/>
</dbReference>
<evidence type="ECO:0000256" key="4">
    <source>
        <dbReference type="ARBA" id="ARBA00035264"/>
    </source>
</evidence>
<dbReference type="Pfam" id="PF01084">
    <property type="entry name" value="Ribosomal_S18"/>
    <property type="match status" value="1"/>
</dbReference>
<keyword evidence="3" id="KW-0687">Ribonucleoprotein</keyword>
<evidence type="ECO:0000256" key="1">
    <source>
        <dbReference type="ARBA" id="ARBA00005589"/>
    </source>
</evidence>
<keyword evidence="2" id="KW-0689">Ribosomal protein</keyword>
<organism evidence="5 6">
    <name type="scientific">Athelia psychrophila</name>
    <dbReference type="NCBI Taxonomy" id="1759441"/>
    <lineage>
        <taxon>Eukaryota</taxon>
        <taxon>Fungi</taxon>
        <taxon>Dikarya</taxon>
        <taxon>Basidiomycota</taxon>
        <taxon>Agaricomycotina</taxon>
        <taxon>Agaricomycetes</taxon>
        <taxon>Agaricomycetidae</taxon>
        <taxon>Atheliales</taxon>
        <taxon>Atheliaceae</taxon>
        <taxon>Athelia</taxon>
    </lineage>
</organism>
<protein>
    <recommendedName>
        <fullName evidence="4">Small ribosomal subunit protein bS18m</fullName>
    </recommendedName>
</protein>
<feature type="non-terminal residue" evidence="5">
    <location>
        <position position="1"/>
    </location>
</feature>
<dbReference type="InterPro" id="IPR036870">
    <property type="entry name" value="Ribosomal_bS18_sf"/>
</dbReference>
<sequence length="112" mass="13164">QPIQPYHFERDMRTRKGPKRLRPWDLGLPTRQARYHDVFHQLDIDPLNECMNTTLLSNYVSKMGMVNKRALTKLTMRSQRKLSKAIKRAKMMGIMPIHSQSPRGLLNFSTLQ</sequence>
<dbReference type="InterPro" id="IPR001648">
    <property type="entry name" value="Ribosomal_bS18"/>
</dbReference>
<dbReference type="STRING" id="436010.A0A166FZC0"/>
<dbReference type="Proteomes" id="UP000076532">
    <property type="component" value="Unassembled WGS sequence"/>
</dbReference>
<dbReference type="GO" id="GO:0003735">
    <property type="term" value="F:structural constituent of ribosome"/>
    <property type="evidence" value="ECO:0007669"/>
    <property type="project" value="InterPro"/>
</dbReference>
<dbReference type="PRINTS" id="PR00974">
    <property type="entry name" value="RIBOSOMALS18"/>
</dbReference>